<dbReference type="Proteomes" id="UP000199207">
    <property type="component" value="Unassembled WGS sequence"/>
</dbReference>
<dbReference type="AlphaFoldDB" id="A0A1I1QJD2"/>
<evidence type="ECO:0000313" key="1">
    <source>
        <dbReference type="EMBL" id="SFD19373.1"/>
    </source>
</evidence>
<organism evidence="1 2">
    <name type="scientific">Streptomyces aidingensis</name>
    <dbReference type="NCBI Taxonomy" id="910347"/>
    <lineage>
        <taxon>Bacteria</taxon>
        <taxon>Bacillati</taxon>
        <taxon>Actinomycetota</taxon>
        <taxon>Actinomycetes</taxon>
        <taxon>Kitasatosporales</taxon>
        <taxon>Streptomycetaceae</taxon>
        <taxon>Streptomyces</taxon>
    </lineage>
</organism>
<name>A0A1I1QJD2_9ACTN</name>
<reference evidence="1 2" key="1">
    <citation type="submission" date="2016-10" db="EMBL/GenBank/DDBJ databases">
        <authorList>
            <person name="de Groot N.N."/>
        </authorList>
    </citation>
    <scope>NUCLEOTIDE SEQUENCE [LARGE SCALE GENOMIC DNA]</scope>
    <source>
        <strain evidence="1 2">CGMCC 4.5739</strain>
    </source>
</reference>
<dbReference type="EMBL" id="FOLM01000011">
    <property type="protein sequence ID" value="SFD19373.1"/>
    <property type="molecule type" value="Genomic_DNA"/>
</dbReference>
<dbReference type="OrthoDB" id="3855669at2"/>
<dbReference type="STRING" id="910347.SAMN05421773_1113"/>
<accession>A0A1I1QJD2</accession>
<dbReference type="RefSeq" id="WP_139238373.1">
    <property type="nucleotide sequence ID" value="NZ_FOLM01000011.1"/>
</dbReference>
<protein>
    <submittedName>
        <fullName evidence="1">Uncharacterized protein</fullName>
    </submittedName>
</protein>
<proteinExistence type="predicted"/>
<gene>
    <name evidence="1" type="ORF">SAMN05421773_1113</name>
</gene>
<keyword evidence="2" id="KW-1185">Reference proteome</keyword>
<evidence type="ECO:0000313" key="2">
    <source>
        <dbReference type="Proteomes" id="UP000199207"/>
    </source>
</evidence>
<sequence length="159" mass="16984">MRHRDGADRNGAAAESWAAYAGVFTTDGMAVAGRSARDYLRDLFELLGIPEGAVRLGGENGRLVVVIGPLAVEHAGKLARTLMSGVLADRLTVDREVPLWSRRHGGVGVVTGADGHRVTLRCLATGERWETMPSELRIATLTEITGARGGGREHGETDR</sequence>